<reference evidence="2 3" key="1">
    <citation type="submission" date="2024-02" db="EMBL/GenBank/DDBJ databases">
        <title>Herpetosiphon gulosus NBRC 112829.</title>
        <authorList>
            <person name="Ichikawa N."/>
            <person name="Katano-Makiyama Y."/>
            <person name="Hidaka K."/>
        </authorList>
    </citation>
    <scope>NUCLEOTIDE SEQUENCE [LARGE SCALE GENOMIC DNA]</scope>
    <source>
        <strain evidence="2 3">NBRC 112829</strain>
    </source>
</reference>
<keyword evidence="1" id="KW-0812">Transmembrane</keyword>
<keyword evidence="1" id="KW-0472">Membrane</keyword>
<keyword evidence="1" id="KW-1133">Transmembrane helix</keyword>
<protein>
    <submittedName>
        <fullName evidence="2">Uncharacterized protein</fullName>
    </submittedName>
</protein>
<name>A0ABP9X2P2_9CHLR</name>
<evidence type="ECO:0000256" key="1">
    <source>
        <dbReference type="SAM" id="Phobius"/>
    </source>
</evidence>
<organism evidence="2 3">
    <name type="scientific">Herpetosiphon gulosus</name>
    <dbReference type="NCBI Taxonomy" id="1973496"/>
    <lineage>
        <taxon>Bacteria</taxon>
        <taxon>Bacillati</taxon>
        <taxon>Chloroflexota</taxon>
        <taxon>Chloroflexia</taxon>
        <taxon>Herpetosiphonales</taxon>
        <taxon>Herpetosiphonaceae</taxon>
        <taxon>Herpetosiphon</taxon>
    </lineage>
</organism>
<feature type="transmembrane region" description="Helical" evidence="1">
    <location>
        <begin position="37"/>
        <end position="58"/>
    </location>
</feature>
<evidence type="ECO:0000313" key="2">
    <source>
        <dbReference type="EMBL" id="GAA5529634.1"/>
    </source>
</evidence>
<dbReference type="RefSeq" id="WP_345723237.1">
    <property type="nucleotide sequence ID" value="NZ_BAABRU010000012.1"/>
</dbReference>
<dbReference type="Proteomes" id="UP001428290">
    <property type="component" value="Unassembled WGS sequence"/>
</dbReference>
<gene>
    <name evidence="2" type="ORF">Hgul01_03446</name>
</gene>
<comment type="caution">
    <text evidence="2">The sequence shown here is derived from an EMBL/GenBank/DDBJ whole genome shotgun (WGS) entry which is preliminary data.</text>
</comment>
<keyword evidence="3" id="KW-1185">Reference proteome</keyword>
<sequence length="132" mass="14962">MILQKLAPHKPTVIVWFSSLTLICMQLLLPFTSLNLLLAIVTVPGVLLSSYAIWIIFFRPRSLQARLQPRRAHDPTIPRKKPRWRYNTYQDPPVHLPNVDWNPIDPDFIDLDSLGSSNNSSRSGSGDSSGAW</sequence>
<accession>A0ABP9X2P2</accession>
<dbReference type="EMBL" id="BAABRU010000012">
    <property type="protein sequence ID" value="GAA5529634.1"/>
    <property type="molecule type" value="Genomic_DNA"/>
</dbReference>
<feature type="transmembrane region" description="Helical" evidence="1">
    <location>
        <begin position="12"/>
        <end position="31"/>
    </location>
</feature>
<proteinExistence type="predicted"/>
<evidence type="ECO:0000313" key="3">
    <source>
        <dbReference type="Proteomes" id="UP001428290"/>
    </source>
</evidence>